<dbReference type="AlphaFoldDB" id="A0A4C1WMF6"/>
<accession>A0A4C1WMF6</accession>
<dbReference type="EMBL" id="BGZK01000582">
    <property type="protein sequence ID" value="GBP51489.1"/>
    <property type="molecule type" value="Genomic_DNA"/>
</dbReference>
<name>A0A4C1WMF6_EUMVA</name>
<dbReference type="Proteomes" id="UP000299102">
    <property type="component" value="Unassembled WGS sequence"/>
</dbReference>
<evidence type="ECO:0000313" key="3">
    <source>
        <dbReference type="Proteomes" id="UP000299102"/>
    </source>
</evidence>
<proteinExistence type="predicted"/>
<evidence type="ECO:0000313" key="2">
    <source>
        <dbReference type="EMBL" id="GBP51489.1"/>
    </source>
</evidence>
<organism evidence="2 3">
    <name type="scientific">Eumeta variegata</name>
    <name type="common">Bagworm moth</name>
    <name type="synonym">Eumeta japonica</name>
    <dbReference type="NCBI Taxonomy" id="151549"/>
    <lineage>
        <taxon>Eukaryota</taxon>
        <taxon>Metazoa</taxon>
        <taxon>Ecdysozoa</taxon>
        <taxon>Arthropoda</taxon>
        <taxon>Hexapoda</taxon>
        <taxon>Insecta</taxon>
        <taxon>Pterygota</taxon>
        <taxon>Neoptera</taxon>
        <taxon>Endopterygota</taxon>
        <taxon>Lepidoptera</taxon>
        <taxon>Glossata</taxon>
        <taxon>Ditrysia</taxon>
        <taxon>Tineoidea</taxon>
        <taxon>Psychidae</taxon>
        <taxon>Oiketicinae</taxon>
        <taxon>Eumeta</taxon>
    </lineage>
</organism>
<sequence>MTRLLVQFYSSYRGNNFDKRYRSTVNLLCDFVCISNYAAHAPIPGDHHATTGETAAPLVGVAPPSLDQSPHATLSPVVLR</sequence>
<comment type="caution">
    <text evidence="2">The sequence shown here is derived from an EMBL/GenBank/DDBJ whole genome shotgun (WGS) entry which is preliminary data.</text>
</comment>
<keyword evidence="3" id="KW-1185">Reference proteome</keyword>
<feature type="region of interest" description="Disordered" evidence="1">
    <location>
        <begin position="59"/>
        <end position="80"/>
    </location>
</feature>
<gene>
    <name evidence="2" type="ORF">EVAR_44464_1</name>
</gene>
<reference evidence="2 3" key="1">
    <citation type="journal article" date="2019" name="Commun. Biol.">
        <title>The bagworm genome reveals a unique fibroin gene that provides high tensile strength.</title>
        <authorList>
            <person name="Kono N."/>
            <person name="Nakamura H."/>
            <person name="Ohtoshi R."/>
            <person name="Tomita M."/>
            <person name="Numata K."/>
            <person name="Arakawa K."/>
        </authorList>
    </citation>
    <scope>NUCLEOTIDE SEQUENCE [LARGE SCALE GENOMIC DNA]</scope>
</reference>
<evidence type="ECO:0000256" key="1">
    <source>
        <dbReference type="SAM" id="MobiDB-lite"/>
    </source>
</evidence>
<protein>
    <submittedName>
        <fullName evidence="2">Uncharacterized protein</fullName>
    </submittedName>
</protein>